<dbReference type="PANTHER" id="PTHR46313">
    <property type="match status" value="1"/>
</dbReference>
<dbReference type="EMBL" id="JNAH01000008">
    <property type="protein sequence ID" value="KGF85629.1"/>
    <property type="molecule type" value="Genomic_DNA"/>
</dbReference>
<feature type="domain" description="Amine oxidase" evidence="1">
    <location>
        <begin position="13"/>
        <end position="393"/>
    </location>
</feature>
<dbReference type="Gene3D" id="3.50.50.60">
    <property type="entry name" value="FAD/NAD(P)-binding domain"/>
    <property type="match status" value="2"/>
</dbReference>
<accession>A0A0A1ZBX1</accession>
<dbReference type="AlphaFoldDB" id="A0A0A1ZBX1"/>
<dbReference type="InterPro" id="IPR045892">
    <property type="entry name" value="CrtISO-like"/>
</dbReference>
<dbReference type="InterPro" id="IPR036188">
    <property type="entry name" value="FAD/NAD-bd_sf"/>
</dbReference>
<dbReference type="GO" id="GO:0016116">
    <property type="term" value="P:carotenoid metabolic process"/>
    <property type="evidence" value="ECO:0007669"/>
    <property type="project" value="InterPro"/>
</dbReference>
<dbReference type="NCBIfam" id="TIGR02733">
    <property type="entry name" value="desat_CrtD"/>
    <property type="match status" value="1"/>
</dbReference>
<dbReference type="STRING" id="59925.EU91_1732"/>
<dbReference type="Pfam" id="PF01593">
    <property type="entry name" value="Amino_oxidase"/>
    <property type="match status" value="1"/>
</dbReference>
<protein>
    <submittedName>
        <fullName evidence="2">Neurosporene desaturase</fullName>
        <ecNumber evidence="2">1.-.-.-</ecNumber>
    </submittedName>
</protein>
<comment type="caution">
    <text evidence="2">The sequence shown here is derived from an EMBL/GenBank/DDBJ whole genome shotgun (WGS) entry which is preliminary data.</text>
</comment>
<dbReference type="Gene3D" id="1.10.3110.10">
    <property type="entry name" value="protoporphyrinogen ix oxidase, domain 3"/>
    <property type="match status" value="1"/>
</dbReference>
<dbReference type="PANTHER" id="PTHR46313:SF3">
    <property type="entry name" value="PROLYCOPENE ISOMERASE, CHLOROPLASTIC"/>
    <property type="match status" value="1"/>
</dbReference>
<dbReference type="eggNOG" id="COG1233">
    <property type="taxonomic scope" value="Bacteria"/>
</dbReference>
<sequence>MKKSEVIVVGAGIAGLTSAAILSKQGLAVTLIESHTQAGGCAGTFKRKNYTFDVGATQVAGLEKGGIHSRIFDFLDIPSPEATILDPACIVDLNDGGNPIPIWYEKSKWIAEREMQFPGSQRFWKLCTLIHESNWIFANNNPVLPISNFWDFSQLLKALVPSNLVTGILLKSTIFDLLRICGLSKNERLIKFLNLQLKLYSQEDVYSTAALYGSTVLQMCQQPHGLWHLKKSMQSLSESLESSLIKTGVNLIFGQEVNSITFDDVNMCWQLSANSKKKSFIYQAKDVIYTAPPQSLLKHLKDPLERKKNYKNRLNNLPDPSGAVVFYSALKKEHIKKTFSNHYQFVSKEFCSLFVSISDDGDGRAPKGEVTLIASIFTKTKDWFDLDKQTYLKKKNSFMKKISLELESQFDIDPEKWLHRELATPLGFEKWTKRPNGIVGGLGQNPDIFGLFGLSSRTPFEGFWLCGDSIYPGEGTAGVSQSALMVSRQILASKGIENFSL</sequence>
<dbReference type="GO" id="GO:0016491">
    <property type="term" value="F:oxidoreductase activity"/>
    <property type="evidence" value="ECO:0007669"/>
    <property type="project" value="UniProtKB-KW"/>
</dbReference>
<reference evidence="3" key="1">
    <citation type="journal article" date="2014" name="Sci. Data">
        <title>Genomes of diverse isolates of the marine cyanobacterium Prochlorococcus.</title>
        <authorList>
            <person name="Biller S."/>
            <person name="Berube P."/>
            <person name="Thompson J."/>
            <person name="Kelly L."/>
            <person name="Roggensack S."/>
            <person name="Awad L."/>
            <person name="Roache-Johnson K."/>
            <person name="Ding H."/>
            <person name="Giovannoni S.J."/>
            <person name="Moore L.R."/>
            <person name="Chisholm S.W."/>
        </authorList>
    </citation>
    <scope>NUCLEOTIDE SEQUENCE [LARGE SCALE GENOMIC DNA]</scope>
    <source>
        <strain evidence="3">GP2</strain>
    </source>
</reference>
<dbReference type="Proteomes" id="UP000030598">
    <property type="component" value="Unassembled WGS sequence"/>
</dbReference>
<dbReference type="EC" id="1.-.-.-" evidence="2"/>
<dbReference type="RefSeq" id="WP_032525080.1">
    <property type="nucleotide sequence ID" value="NZ_CP138934.1"/>
</dbReference>
<organism evidence="2 3">
    <name type="scientific">Prochlorococcus marinus str. GP2</name>
    <dbReference type="NCBI Taxonomy" id="59925"/>
    <lineage>
        <taxon>Bacteria</taxon>
        <taxon>Bacillati</taxon>
        <taxon>Cyanobacteriota</taxon>
        <taxon>Cyanophyceae</taxon>
        <taxon>Synechococcales</taxon>
        <taxon>Prochlorococcaceae</taxon>
        <taxon>Prochlorococcus</taxon>
    </lineage>
</organism>
<dbReference type="Gene3D" id="3.90.660.20">
    <property type="entry name" value="Protoporphyrinogen oxidase, mitochondrial, domain 2"/>
    <property type="match status" value="1"/>
</dbReference>
<proteinExistence type="predicted"/>
<gene>
    <name evidence="2" type="ORF">EU91_1732</name>
</gene>
<dbReference type="InterPro" id="IPR014104">
    <property type="entry name" value="Myxoxanthophyll_desat_CrtD"/>
</dbReference>
<keyword evidence="2" id="KW-0560">Oxidoreductase</keyword>
<evidence type="ECO:0000313" key="2">
    <source>
        <dbReference type="EMBL" id="KGF85629.1"/>
    </source>
</evidence>
<dbReference type="OrthoDB" id="544714at2"/>
<name>A0A0A1ZBX1_PROMR</name>
<dbReference type="PRINTS" id="PR00420">
    <property type="entry name" value="RNGMNOXGNASE"/>
</dbReference>
<dbReference type="InterPro" id="IPR002937">
    <property type="entry name" value="Amino_oxidase"/>
</dbReference>
<dbReference type="SUPFAM" id="SSF51905">
    <property type="entry name" value="FAD/NAD(P)-binding domain"/>
    <property type="match status" value="1"/>
</dbReference>
<evidence type="ECO:0000259" key="1">
    <source>
        <dbReference type="Pfam" id="PF01593"/>
    </source>
</evidence>
<evidence type="ECO:0000313" key="3">
    <source>
        <dbReference type="Proteomes" id="UP000030598"/>
    </source>
</evidence>